<dbReference type="RefSeq" id="WP_273940706.1">
    <property type="nucleotide sequence ID" value="NZ_CP097263.1"/>
</dbReference>
<protein>
    <submittedName>
        <fullName evidence="2">Tetratricopeptide repeat protein</fullName>
    </submittedName>
</protein>
<name>A0ABV6MSW2_9PSEU</name>
<dbReference type="SMART" id="SM00028">
    <property type="entry name" value="TPR"/>
    <property type="match status" value="7"/>
</dbReference>
<evidence type="ECO:0000256" key="1">
    <source>
        <dbReference type="SAM" id="MobiDB-lite"/>
    </source>
</evidence>
<dbReference type="PANTHER" id="PTHR47691">
    <property type="entry name" value="REGULATOR-RELATED"/>
    <property type="match status" value="1"/>
</dbReference>
<dbReference type="InterPro" id="IPR027417">
    <property type="entry name" value="P-loop_NTPase"/>
</dbReference>
<dbReference type="PANTHER" id="PTHR47691:SF3">
    <property type="entry name" value="HTH-TYPE TRANSCRIPTIONAL REGULATOR RV0890C-RELATED"/>
    <property type="match status" value="1"/>
</dbReference>
<dbReference type="InterPro" id="IPR019734">
    <property type="entry name" value="TPR_rpt"/>
</dbReference>
<dbReference type="PRINTS" id="PR00364">
    <property type="entry name" value="DISEASERSIST"/>
</dbReference>
<reference evidence="2 3" key="1">
    <citation type="submission" date="2024-09" db="EMBL/GenBank/DDBJ databases">
        <authorList>
            <person name="Sun Q."/>
            <person name="Mori K."/>
        </authorList>
    </citation>
    <scope>NUCLEOTIDE SEQUENCE [LARGE SCALE GENOMIC DNA]</scope>
    <source>
        <strain evidence="2 3">TBRC 1432</strain>
    </source>
</reference>
<dbReference type="EMBL" id="JBHLUD010000005">
    <property type="protein sequence ID" value="MFC0543414.1"/>
    <property type="molecule type" value="Genomic_DNA"/>
</dbReference>
<dbReference type="SUPFAM" id="SSF48452">
    <property type="entry name" value="TPR-like"/>
    <property type="match status" value="2"/>
</dbReference>
<accession>A0ABV6MSW2</accession>
<comment type="caution">
    <text evidence="2">The sequence shown here is derived from an EMBL/GenBank/DDBJ whole genome shotgun (WGS) entry which is preliminary data.</text>
</comment>
<sequence>MRNEFSGIARNVVQARRISGGVHFHESRPVPTGLAGLPAVDRLTGRSAELAVLAAVLSPSSEQAVCTIAGLGGVGKTTLAVHAARQAQFAGGVLFIDLHGYDSTRRVSASSALSTLSRMLGVADEHIPQQQADLEDLYRTVLSALADDGQPVLVLADNASDVSQVLPLLPGRPEHRMLVTARVTLPIPRARRLSLDVLPVADGVEVLDHALRAANPSDTRISDEPVEAAALVDLCGGLPLALWIIAQVLADHPDRPVADLVSTVADEQDRLGELAYGDSYAVRSVFMASYRSLPDEQARLFRLFAAHPGPFLDRETAAALADRPETATRRLLDGLTRAHLVREEHGWYTMHDLVLLFAVERFAEDNDESAIERLAMHYRDVVKAAVSHLEPDLASSDRFRDRAGAVAWLDAQLPNTMAVAELAGDGGLPEVVRDIGLSLVPYFDFRRYWLTWATAGELALTAARILGDATAEADALNSLGLAYQGLRGRGDDAIESLEQALAIHGFLGDRAGMAAALTNLGNAELHRGRPDEAADRQRQAAALYRQLGHRRGEAATLVNLAAVEEKRGRFREALATYRTAVPAAVASGDRHRLAATLSSIAGVLVKMGDTARGEEELERALSLHRELGDREGEAWSLRTMAGAYADAMRFDQAIDAYQRALAIFREVGDMFEESETLIRMAEIYRRADRHTEAIEHGLRAIDRHRELGDEFGVATILSYLGRAHRALGEPDTAADCFERSMAIFAEIDAPEDLEFVRELADRGVSGGQDLAGGGGDGFGVDAGGAE</sequence>
<dbReference type="Proteomes" id="UP001589810">
    <property type="component" value="Unassembled WGS sequence"/>
</dbReference>
<feature type="region of interest" description="Disordered" evidence="1">
    <location>
        <begin position="766"/>
        <end position="786"/>
    </location>
</feature>
<evidence type="ECO:0000313" key="2">
    <source>
        <dbReference type="EMBL" id="MFC0543414.1"/>
    </source>
</evidence>
<dbReference type="Gene3D" id="3.40.50.300">
    <property type="entry name" value="P-loop containing nucleotide triphosphate hydrolases"/>
    <property type="match status" value="1"/>
</dbReference>
<dbReference type="SUPFAM" id="SSF52540">
    <property type="entry name" value="P-loop containing nucleoside triphosphate hydrolases"/>
    <property type="match status" value="1"/>
</dbReference>
<gene>
    <name evidence="2" type="ORF">ACFFH7_18060</name>
</gene>
<dbReference type="InterPro" id="IPR011990">
    <property type="entry name" value="TPR-like_helical_dom_sf"/>
</dbReference>
<keyword evidence="3" id="KW-1185">Reference proteome</keyword>
<proteinExistence type="predicted"/>
<evidence type="ECO:0000313" key="3">
    <source>
        <dbReference type="Proteomes" id="UP001589810"/>
    </source>
</evidence>
<dbReference type="Gene3D" id="1.25.40.10">
    <property type="entry name" value="Tetratricopeptide repeat domain"/>
    <property type="match status" value="2"/>
</dbReference>
<dbReference type="Pfam" id="PF13424">
    <property type="entry name" value="TPR_12"/>
    <property type="match status" value="3"/>
</dbReference>
<organism evidence="2 3">
    <name type="scientific">Kutzneria chonburiensis</name>
    <dbReference type="NCBI Taxonomy" id="1483604"/>
    <lineage>
        <taxon>Bacteria</taxon>
        <taxon>Bacillati</taxon>
        <taxon>Actinomycetota</taxon>
        <taxon>Actinomycetes</taxon>
        <taxon>Pseudonocardiales</taxon>
        <taxon>Pseudonocardiaceae</taxon>
        <taxon>Kutzneria</taxon>
    </lineage>
</organism>